<dbReference type="PIRSF" id="PIRSF001112">
    <property type="entry name" value="Epoxide_hydrolase"/>
    <property type="match status" value="1"/>
</dbReference>
<name>A0A972P1L5_9BURK</name>
<dbReference type="PRINTS" id="PR00412">
    <property type="entry name" value="EPOXHYDRLASE"/>
</dbReference>
<dbReference type="InterPro" id="IPR016292">
    <property type="entry name" value="Epoxide_hydrolase"/>
</dbReference>
<comment type="caution">
    <text evidence="6">The sequence shown here is derived from an EMBL/GenBank/DDBJ whole genome shotgun (WGS) entry which is preliminary data.</text>
</comment>
<dbReference type="EMBL" id="WOEZ01000330">
    <property type="protein sequence ID" value="NPT62509.1"/>
    <property type="molecule type" value="Genomic_DNA"/>
</dbReference>
<dbReference type="InterPro" id="IPR029058">
    <property type="entry name" value="AB_hydrolase_fold"/>
</dbReference>
<dbReference type="Pfam" id="PF06441">
    <property type="entry name" value="EHN"/>
    <property type="match status" value="1"/>
</dbReference>
<dbReference type="PANTHER" id="PTHR21661:SF35">
    <property type="entry name" value="EPOXIDE HYDROLASE"/>
    <property type="match status" value="1"/>
</dbReference>
<evidence type="ECO:0000313" key="6">
    <source>
        <dbReference type="EMBL" id="NPT62509.1"/>
    </source>
</evidence>
<evidence type="ECO:0000259" key="5">
    <source>
        <dbReference type="Pfam" id="PF06441"/>
    </source>
</evidence>
<dbReference type="Proteomes" id="UP000655523">
    <property type="component" value="Unassembled WGS sequence"/>
</dbReference>
<feature type="active site" description="Proton acceptor" evidence="4">
    <location>
        <position position="358"/>
    </location>
</feature>
<dbReference type="GO" id="GO:0004301">
    <property type="term" value="F:epoxide hydrolase activity"/>
    <property type="evidence" value="ECO:0007669"/>
    <property type="project" value="TreeGrafter"/>
</dbReference>
<dbReference type="Gene3D" id="3.40.50.1820">
    <property type="entry name" value="alpha/beta hydrolase"/>
    <property type="match status" value="1"/>
</dbReference>
<dbReference type="InterPro" id="IPR010497">
    <property type="entry name" value="Epoxide_hydro_N"/>
</dbReference>
<accession>A0A972P1L5</accession>
<keyword evidence="2" id="KW-0058">Aromatic hydrocarbons catabolism</keyword>
<proteinExistence type="inferred from homology"/>
<dbReference type="InterPro" id="IPR000639">
    <property type="entry name" value="Epox_hydrolase-like"/>
</dbReference>
<keyword evidence="3 6" id="KW-0378">Hydrolase</keyword>
<feature type="active site" description="Proton donor" evidence="4">
    <location>
        <position position="306"/>
    </location>
</feature>
<organism evidence="6 7">
    <name type="scientific">Paraburkholderia elongata</name>
    <dbReference type="NCBI Taxonomy" id="2675747"/>
    <lineage>
        <taxon>Bacteria</taxon>
        <taxon>Pseudomonadati</taxon>
        <taxon>Pseudomonadota</taxon>
        <taxon>Betaproteobacteria</taxon>
        <taxon>Burkholderiales</taxon>
        <taxon>Burkholderiaceae</taxon>
        <taxon>Paraburkholderia</taxon>
    </lineage>
</organism>
<sequence length="380" mass="42901">MNDTITPFTLAIPQADLEDLNRRIDQTRWPDAETVSDWTQGPPLAKIKALVDHWRHGYDWRRCEATLNGWGQYKTTVDGLDIHFLHVRSRHENALPLIITHGWPGSVIEFMKIIGPLTDPTAHGGKAEDAFHVIAPSLPGHGFSDKATETGWGIPRIAGAWITLMRRLGYTRWVAQGGDWGSVVTTAIGVMKPDDCAAIHVNMPLVFPEPDQLQDMDPFEQAAVESLAHWEEKGSGYFKQQSTRPQTLGYGLADSPVGQAAWIFEKMWAWTDNQGNPEDALTLDEMLDNIMLYWLPGTATSSARLYWESFAMGVASVRLEIPVGVSVYPRETLRPSRRWVDRWMPNLIHYNILERGGHFAAWEQPALHAKEIRDCFAKVR</sequence>
<dbReference type="GO" id="GO:0097176">
    <property type="term" value="P:epoxide metabolic process"/>
    <property type="evidence" value="ECO:0007669"/>
    <property type="project" value="TreeGrafter"/>
</dbReference>
<evidence type="ECO:0000256" key="4">
    <source>
        <dbReference type="PIRSR" id="PIRSR001112-1"/>
    </source>
</evidence>
<feature type="active site" description="Nucleophile" evidence="4">
    <location>
        <position position="179"/>
    </location>
</feature>
<reference evidence="6 7" key="1">
    <citation type="submission" date="2019-11" db="EMBL/GenBank/DDBJ databases">
        <title>Metabolism of dissolved organic matter in forest soils.</title>
        <authorList>
            <person name="Cyle K.T."/>
            <person name="Wilhelm R.C."/>
            <person name="Martinez C.E."/>
        </authorList>
    </citation>
    <scope>NUCLEOTIDE SEQUENCE [LARGE SCALE GENOMIC DNA]</scope>
    <source>
        <strain evidence="6 7">5N</strain>
    </source>
</reference>
<evidence type="ECO:0000256" key="3">
    <source>
        <dbReference type="ARBA" id="ARBA00022801"/>
    </source>
</evidence>
<comment type="similarity">
    <text evidence="1">Belongs to the peptidase S33 family.</text>
</comment>
<dbReference type="PANTHER" id="PTHR21661">
    <property type="entry name" value="EPOXIDE HYDROLASE 1-RELATED"/>
    <property type="match status" value="1"/>
</dbReference>
<evidence type="ECO:0000256" key="2">
    <source>
        <dbReference type="ARBA" id="ARBA00022797"/>
    </source>
</evidence>
<protein>
    <submittedName>
        <fullName evidence="6">Alpha/beta fold hydrolase</fullName>
    </submittedName>
</protein>
<dbReference type="SUPFAM" id="SSF53474">
    <property type="entry name" value="alpha/beta-Hydrolases"/>
    <property type="match status" value="1"/>
</dbReference>
<evidence type="ECO:0000313" key="7">
    <source>
        <dbReference type="Proteomes" id="UP000655523"/>
    </source>
</evidence>
<feature type="domain" description="Epoxide hydrolase N-terminal" evidence="5">
    <location>
        <begin position="5"/>
        <end position="110"/>
    </location>
</feature>
<keyword evidence="7" id="KW-1185">Reference proteome</keyword>
<evidence type="ECO:0000256" key="1">
    <source>
        <dbReference type="ARBA" id="ARBA00010088"/>
    </source>
</evidence>
<gene>
    <name evidence="6" type="ORF">GNZ13_50460</name>
</gene>
<dbReference type="RefSeq" id="WP_172178974.1">
    <property type="nucleotide sequence ID" value="NZ_WOEZ01000330.1"/>
</dbReference>
<dbReference type="AlphaFoldDB" id="A0A972P1L5"/>